<dbReference type="eggNOG" id="COG5263">
    <property type="taxonomic scope" value="Bacteria"/>
</dbReference>
<dbReference type="InterPro" id="IPR011493">
    <property type="entry name" value="GLUG"/>
</dbReference>
<proteinExistence type="predicted"/>
<comment type="caution">
    <text evidence="3">The sequence shown here is derived from an EMBL/GenBank/DDBJ whole genome shotgun (WGS) entry which is preliminary data.</text>
</comment>
<dbReference type="InterPro" id="IPR042278">
    <property type="entry name" value="Mfa-like_1_N"/>
</dbReference>
<dbReference type="Gene3D" id="2.160.20.110">
    <property type="match status" value="1"/>
</dbReference>
<dbReference type="RefSeq" id="WP_004332549.1">
    <property type="nucleotide sequence ID" value="NZ_ACNN01000007.1"/>
</dbReference>
<evidence type="ECO:0000256" key="1">
    <source>
        <dbReference type="SAM" id="SignalP"/>
    </source>
</evidence>
<dbReference type="CDD" id="cd13120">
    <property type="entry name" value="BF2867_like_N"/>
    <property type="match status" value="1"/>
</dbReference>
<evidence type="ECO:0000259" key="2">
    <source>
        <dbReference type="Pfam" id="PF07581"/>
    </source>
</evidence>
<dbReference type="InterPro" id="IPR025049">
    <property type="entry name" value="Mfa-like_1"/>
</dbReference>
<keyword evidence="4" id="KW-1185">Reference proteome</keyword>
<feature type="domain" description="GLUG" evidence="2">
    <location>
        <begin position="423"/>
        <end position="448"/>
    </location>
</feature>
<sequence>MKLNVMITLAAAALLGGLTACSDKLDEAPRANQVPENAVRITACIGNPFAATRSMPLGTEEEQGKFNVGDEIFVCTPNSSQHATYRFDGSVWTPKDGKYLLWERDMERFDAYYPAEWGLAVVNGGAYAYPTDQRTEANIAKADLMSVELNQAKTKEALHFTMHRRTARLIVEIAGFKSEFPGDAKVENVRFHNKNNFSNFLQATYIPYAKGEGKTGSTYTILVPGNAINNTISLEVDGKKMTAKLSRITYDTGKSYTYHLTVGKEKLEMTEVTVSDWTDSAVIPGGEANLAKWDGVTTSPVTPDADGKTYNVKSPEEWLWLCEQVGNKTIPTNGLTINLTADLDFGGHEMYPLGYTKDNASGAAVGFQGKLNGNNHTVKGLKMTQGTYQHTGLVAILYPNSTVKDLTVECDIKGNCDNNTGSAMTIGGIAGSSIGGTVENCTVKGTVSSDKRAVYMGGVIGYFYGGTMIKCSNYAEVLSLSDENRVTGGVAGCVGDLFQTGYDMPSFMIACVNYGTLSVRGDGRAGGITGEAAFNTNKPNDVRSTFTACYNVGDIKVVNGATYTGGASAGLCVAPSEKNTELYGCFNAGTLPQDGNPGVSQRKPYGNGVFALSDASDNLPASVGIADTGINCGKKTHSDLNSSETVKAMNDAIEAFNQKVPAHACSSRFKVGPTHPILE</sequence>
<dbReference type="EMBL" id="ACNN01000007">
    <property type="protein sequence ID" value="EEN83450.1"/>
    <property type="molecule type" value="Genomic_DNA"/>
</dbReference>
<dbReference type="Pfam" id="PF13149">
    <property type="entry name" value="Mfa_like_1"/>
    <property type="match status" value="1"/>
</dbReference>
<dbReference type="CDD" id="cd13121">
    <property type="entry name" value="BF2867_like_C"/>
    <property type="match status" value="1"/>
</dbReference>
<dbReference type="AlphaFoldDB" id="C3J8W1"/>
<protein>
    <recommendedName>
        <fullName evidence="2">GLUG domain-containing protein</fullName>
    </recommendedName>
</protein>
<dbReference type="PROSITE" id="PS51257">
    <property type="entry name" value="PROKAR_LIPOPROTEIN"/>
    <property type="match status" value="1"/>
</dbReference>
<feature type="signal peptide" evidence="1">
    <location>
        <begin position="1"/>
        <end position="22"/>
    </location>
</feature>
<feature type="chain" id="PRO_5002927987" description="GLUG domain-containing protein" evidence="1">
    <location>
        <begin position="23"/>
        <end position="679"/>
    </location>
</feature>
<dbReference type="Proteomes" id="UP000004295">
    <property type="component" value="Unassembled WGS sequence"/>
</dbReference>
<dbReference type="GeneID" id="93364917"/>
<keyword evidence="1" id="KW-0732">Signal</keyword>
<organism evidence="3 4">
    <name type="scientific">Porphyromonas endodontalis (strain ATCC 35406 / DSM 24491 / JCM 8526 / CCUG 16442 / BCRC 14492 / NCTC 13058 / HG 370)</name>
    <name type="common">Bacteroides endodontalis</name>
    <dbReference type="NCBI Taxonomy" id="553175"/>
    <lineage>
        <taxon>Bacteria</taxon>
        <taxon>Pseudomonadati</taxon>
        <taxon>Bacteroidota</taxon>
        <taxon>Bacteroidia</taxon>
        <taxon>Bacteroidales</taxon>
        <taxon>Porphyromonadaceae</taxon>
        <taxon>Porphyromonas</taxon>
    </lineage>
</organism>
<dbReference type="STRING" id="553175.POREN0001_0632"/>
<reference evidence="3 4" key="1">
    <citation type="submission" date="2009-04" db="EMBL/GenBank/DDBJ databases">
        <authorList>
            <person name="Sebastian Y."/>
            <person name="Madupu R."/>
            <person name="Durkin A.S."/>
            <person name="Torralba M."/>
            <person name="Methe B."/>
            <person name="Sutton G.G."/>
            <person name="Strausberg R.L."/>
            <person name="Nelson K.E."/>
        </authorList>
    </citation>
    <scope>NUCLEOTIDE SEQUENCE [LARGE SCALE GENOMIC DNA]</scope>
    <source>
        <strain evidence="4">ATCC 35406 / BCRC 14492 / JCM 8526 / NCTC 13058 / HG 370</strain>
    </source>
</reference>
<dbReference type="Gene3D" id="2.60.40.2620">
    <property type="entry name" value="Fimbrillin-like"/>
    <property type="match status" value="1"/>
</dbReference>
<dbReference type="Pfam" id="PF07581">
    <property type="entry name" value="Glug"/>
    <property type="match status" value="1"/>
</dbReference>
<accession>C3J8W1</accession>
<name>C3J8W1_POREA</name>
<gene>
    <name evidence="3" type="ORF">POREN0001_0632</name>
</gene>
<dbReference type="Gene3D" id="2.60.40.2630">
    <property type="match status" value="1"/>
</dbReference>
<evidence type="ECO:0000313" key="3">
    <source>
        <dbReference type="EMBL" id="EEN83450.1"/>
    </source>
</evidence>
<evidence type="ECO:0000313" key="4">
    <source>
        <dbReference type="Proteomes" id="UP000004295"/>
    </source>
</evidence>